<proteinExistence type="predicted"/>
<evidence type="ECO:0000313" key="1">
    <source>
        <dbReference type="EMBL" id="GIH10268.1"/>
    </source>
</evidence>
<name>A0A8J3QIX7_9ACTN</name>
<dbReference type="RefSeq" id="WP_203913985.1">
    <property type="nucleotide sequence ID" value="NZ_BONY01000089.1"/>
</dbReference>
<keyword evidence="2" id="KW-1185">Reference proteome</keyword>
<dbReference type="EMBL" id="BONY01000089">
    <property type="protein sequence ID" value="GIH10268.1"/>
    <property type="molecule type" value="Genomic_DNA"/>
</dbReference>
<organism evidence="1 2">
    <name type="scientific">Rhizocola hellebori</name>
    <dbReference type="NCBI Taxonomy" id="1392758"/>
    <lineage>
        <taxon>Bacteria</taxon>
        <taxon>Bacillati</taxon>
        <taxon>Actinomycetota</taxon>
        <taxon>Actinomycetes</taxon>
        <taxon>Micromonosporales</taxon>
        <taxon>Micromonosporaceae</taxon>
        <taxon>Rhizocola</taxon>
    </lineage>
</organism>
<dbReference type="AlphaFoldDB" id="A0A8J3QIX7"/>
<reference evidence="1" key="1">
    <citation type="submission" date="2021-01" db="EMBL/GenBank/DDBJ databases">
        <title>Whole genome shotgun sequence of Rhizocola hellebori NBRC 109834.</title>
        <authorList>
            <person name="Komaki H."/>
            <person name="Tamura T."/>
        </authorList>
    </citation>
    <scope>NUCLEOTIDE SEQUENCE</scope>
    <source>
        <strain evidence="1">NBRC 109834</strain>
    </source>
</reference>
<evidence type="ECO:0000313" key="2">
    <source>
        <dbReference type="Proteomes" id="UP000612899"/>
    </source>
</evidence>
<dbReference type="Proteomes" id="UP000612899">
    <property type="component" value="Unassembled WGS sequence"/>
</dbReference>
<accession>A0A8J3QIX7</accession>
<protein>
    <submittedName>
        <fullName evidence="1">Uncharacterized protein</fullName>
    </submittedName>
</protein>
<comment type="caution">
    <text evidence="1">The sequence shown here is derived from an EMBL/GenBank/DDBJ whole genome shotgun (WGS) entry which is preliminary data.</text>
</comment>
<gene>
    <name evidence="1" type="ORF">Rhe02_83350</name>
</gene>
<sequence>MSVWTTRADELVSFGDLVALSVLDRSDAVGRIVAAHDEGLIQCVLVRGNSVRPGELVEVEEHQLLLRVFR</sequence>